<organism evidence="3 4">
    <name type="scientific">Geodia barretti</name>
    <name type="common">Barrett's horny sponge</name>
    <dbReference type="NCBI Taxonomy" id="519541"/>
    <lineage>
        <taxon>Eukaryota</taxon>
        <taxon>Metazoa</taxon>
        <taxon>Porifera</taxon>
        <taxon>Demospongiae</taxon>
        <taxon>Heteroscleromorpha</taxon>
        <taxon>Tetractinellida</taxon>
        <taxon>Astrophorina</taxon>
        <taxon>Geodiidae</taxon>
        <taxon>Geodia</taxon>
    </lineage>
</organism>
<evidence type="ECO:0000256" key="1">
    <source>
        <dbReference type="SAM" id="Phobius"/>
    </source>
</evidence>
<gene>
    <name evidence="3" type="ORF">GBAR_LOCUS22623</name>
</gene>
<keyword evidence="1" id="KW-1133">Transmembrane helix</keyword>
<evidence type="ECO:0000313" key="4">
    <source>
        <dbReference type="Proteomes" id="UP001174909"/>
    </source>
</evidence>
<keyword evidence="4" id="KW-1185">Reference proteome</keyword>
<accession>A0AA35T3Q3</accession>
<dbReference type="EMBL" id="CASHTH010003122">
    <property type="protein sequence ID" value="CAI8040622.1"/>
    <property type="molecule type" value="Genomic_DNA"/>
</dbReference>
<name>A0AA35T3Q3_GEOBA</name>
<dbReference type="Proteomes" id="UP001174909">
    <property type="component" value="Unassembled WGS sequence"/>
</dbReference>
<feature type="chain" id="PRO_5041333022" evidence="2">
    <location>
        <begin position="22"/>
        <end position="67"/>
    </location>
</feature>
<keyword evidence="1" id="KW-0812">Transmembrane</keyword>
<evidence type="ECO:0000313" key="3">
    <source>
        <dbReference type="EMBL" id="CAI8040622.1"/>
    </source>
</evidence>
<proteinExistence type="predicted"/>
<keyword evidence="2" id="KW-0732">Signal</keyword>
<protein>
    <submittedName>
        <fullName evidence="3">Uncharacterized protein</fullName>
    </submittedName>
</protein>
<keyword evidence="1" id="KW-0472">Membrane</keyword>
<reference evidence="3" key="1">
    <citation type="submission" date="2023-03" db="EMBL/GenBank/DDBJ databases">
        <authorList>
            <person name="Steffen K."/>
            <person name="Cardenas P."/>
        </authorList>
    </citation>
    <scope>NUCLEOTIDE SEQUENCE</scope>
</reference>
<comment type="caution">
    <text evidence="3">The sequence shown here is derived from an EMBL/GenBank/DDBJ whole genome shotgun (WGS) entry which is preliminary data.</text>
</comment>
<evidence type="ECO:0000256" key="2">
    <source>
        <dbReference type="SAM" id="SignalP"/>
    </source>
</evidence>
<sequence>MIAKFTPAFMVILSFAAFSAGQQNVCTQLVATVQSYTYYVQGSYSSSYACGFLWLSLIMDCMSLFIG</sequence>
<feature type="signal peptide" evidence="2">
    <location>
        <begin position="1"/>
        <end position="21"/>
    </location>
</feature>
<dbReference type="AlphaFoldDB" id="A0AA35T3Q3"/>
<feature type="transmembrane region" description="Helical" evidence="1">
    <location>
        <begin position="46"/>
        <end position="66"/>
    </location>
</feature>